<dbReference type="RefSeq" id="WP_124145812.1">
    <property type="nucleotide sequence ID" value="NZ_CAWOKI010000120.1"/>
</dbReference>
<keyword evidence="1" id="KW-1133">Transmembrane helix</keyword>
<feature type="transmembrane region" description="Helical" evidence="1">
    <location>
        <begin position="12"/>
        <end position="31"/>
    </location>
</feature>
<dbReference type="Proteomes" id="UP000269154">
    <property type="component" value="Unassembled WGS sequence"/>
</dbReference>
<evidence type="ECO:0000313" key="3">
    <source>
        <dbReference type="Proteomes" id="UP000269154"/>
    </source>
</evidence>
<feature type="transmembrane region" description="Helical" evidence="1">
    <location>
        <begin position="64"/>
        <end position="87"/>
    </location>
</feature>
<keyword evidence="3" id="KW-1185">Reference proteome</keyword>
<dbReference type="AlphaFoldDB" id="A0A3N6NZI0"/>
<keyword evidence="1" id="KW-0472">Membrane</keyword>
<evidence type="ECO:0000256" key="1">
    <source>
        <dbReference type="SAM" id="Phobius"/>
    </source>
</evidence>
<proteinExistence type="predicted"/>
<name>A0A3N6NZI0_9CYAN</name>
<evidence type="ECO:0000313" key="2">
    <source>
        <dbReference type="EMBL" id="RQH24928.1"/>
    </source>
</evidence>
<dbReference type="OrthoDB" id="574468at2"/>
<reference evidence="2 3" key="1">
    <citation type="journal article" date="2018" name="ACS Chem. Biol.">
        <title>Ketoreductase domain dysfunction expands chemodiversity: malyngamide biosynthesis in the cyanobacterium Okeania hirsuta.</title>
        <authorList>
            <person name="Moss N.A."/>
            <person name="Leao T."/>
            <person name="Rankin M."/>
            <person name="McCullough T.M."/>
            <person name="Qu P."/>
            <person name="Korobeynikov A."/>
            <person name="Smith J.L."/>
            <person name="Gerwick L."/>
            <person name="Gerwick W.H."/>
        </authorList>
    </citation>
    <scope>NUCLEOTIDE SEQUENCE [LARGE SCALE GENOMIC DNA]</scope>
    <source>
        <strain evidence="2 3">PAB10Feb10-1</strain>
    </source>
</reference>
<organism evidence="2 3">
    <name type="scientific">Okeania hirsuta</name>
    <dbReference type="NCBI Taxonomy" id="1458930"/>
    <lineage>
        <taxon>Bacteria</taxon>
        <taxon>Bacillati</taxon>
        <taxon>Cyanobacteriota</taxon>
        <taxon>Cyanophyceae</taxon>
        <taxon>Oscillatoriophycideae</taxon>
        <taxon>Oscillatoriales</taxon>
        <taxon>Microcoleaceae</taxon>
        <taxon>Okeania</taxon>
    </lineage>
</organism>
<comment type="caution">
    <text evidence="2">The sequence shown here is derived from an EMBL/GenBank/DDBJ whole genome shotgun (WGS) entry which is preliminary data.</text>
</comment>
<sequence length="94" mass="10815">MNDKKYRKWHRIIAPIVFLPLFLTVITGIGYRLGKSWFGLSSEQAEIFMVIHQGTYLGDDLKPFYVLLNGIGLIFMMVTGITMSGVFRKKRLTD</sequence>
<protein>
    <recommendedName>
        <fullName evidence="4">PepSY domain-containing protein</fullName>
    </recommendedName>
</protein>
<gene>
    <name evidence="2" type="ORF">D5R40_29685</name>
</gene>
<accession>A0A3N6NZI0</accession>
<dbReference type="EMBL" id="RCBY01000316">
    <property type="protein sequence ID" value="RQH24928.1"/>
    <property type="molecule type" value="Genomic_DNA"/>
</dbReference>
<keyword evidence="1" id="KW-0812">Transmembrane</keyword>
<evidence type="ECO:0008006" key="4">
    <source>
        <dbReference type="Google" id="ProtNLM"/>
    </source>
</evidence>